<comment type="caution">
    <text evidence="2">The sequence shown here is derived from an EMBL/GenBank/DDBJ whole genome shotgun (WGS) entry which is preliminary data.</text>
</comment>
<feature type="domain" description="Tetrapyrrole biosynthesis uroporphyrinogen III synthase" evidence="1">
    <location>
        <begin position="15"/>
        <end position="211"/>
    </location>
</feature>
<dbReference type="EC" id="4.2.1.75" evidence="2"/>
<dbReference type="InterPro" id="IPR003754">
    <property type="entry name" value="4pyrrol_synth_uPrphyn_synth"/>
</dbReference>
<dbReference type="Proteomes" id="UP001596415">
    <property type="component" value="Unassembled WGS sequence"/>
</dbReference>
<keyword evidence="3" id="KW-1185">Reference proteome</keyword>
<dbReference type="GO" id="GO:0004852">
    <property type="term" value="F:uroporphyrinogen-III synthase activity"/>
    <property type="evidence" value="ECO:0007669"/>
    <property type="project" value="UniProtKB-EC"/>
</dbReference>
<dbReference type="PANTHER" id="PTHR12390">
    <property type="entry name" value="UROPORPHYRINOGEN III SYNTHASE"/>
    <property type="match status" value="1"/>
</dbReference>
<evidence type="ECO:0000313" key="2">
    <source>
        <dbReference type="EMBL" id="MFC7356283.1"/>
    </source>
</evidence>
<gene>
    <name evidence="2" type="ORF">ACFQO1_01175</name>
</gene>
<accession>A0ABW2MNG8</accession>
<evidence type="ECO:0000259" key="1">
    <source>
        <dbReference type="Pfam" id="PF02602"/>
    </source>
</evidence>
<dbReference type="InterPro" id="IPR036108">
    <property type="entry name" value="4pyrrol_syn_uPrphyn_synt_sf"/>
</dbReference>
<name>A0ABW2MNG8_9FLAO</name>
<evidence type="ECO:0000313" key="3">
    <source>
        <dbReference type="Proteomes" id="UP001596415"/>
    </source>
</evidence>
<reference evidence="3" key="1">
    <citation type="journal article" date="2019" name="Int. J. Syst. Evol. Microbiol.">
        <title>The Global Catalogue of Microorganisms (GCM) 10K type strain sequencing project: providing services to taxonomists for standard genome sequencing and annotation.</title>
        <authorList>
            <consortium name="The Broad Institute Genomics Platform"/>
            <consortium name="The Broad Institute Genome Sequencing Center for Infectious Disease"/>
            <person name="Wu L."/>
            <person name="Ma J."/>
        </authorList>
    </citation>
    <scope>NUCLEOTIDE SEQUENCE [LARGE SCALE GENOMIC DNA]</scope>
    <source>
        <strain evidence="3">CGMCC 1.16306</strain>
    </source>
</reference>
<dbReference type="EMBL" id="JBHTBN010000001">
    <property type="protein sequence ID" value="MFC7356283.1"/>
    <property type="molecule type" value="Genomic_DNA"/>
</dbReference>
<keyword evidence="2" id="KW-0456">Lyase</keyword>
<sequence>MIVLSTKKLLLNQKELLLNAGVTFVEYDSIKIDFVDFELPQKVQLAIFTSQNGVISFLNSQSGSNRNWSIEKIFCVGDKTKKLLEENGLKVVKTAQNSSELGSFIAKRYKNEQFYYFCGSKRRNELPEIINASENELFEVKTYKTTLNSKKFDQNWDGILFFSPSGVASFTMNNKMNNSVAFCIGNTTASEAKKHTDKIVLANTTTVESVIAKAVKTLRK</sequence>
<proteinExistence type="predicted"/>
<dbReference type="RefSeq" id="WP_380215876.1">
    <property type="nucleotide sequence ID" value="NZ_JBHTBN010000001.1"/>
</dbReference>
<dbReference type="Gene3D" id="3.40.50.10090">
    <property type="match status" value="2"/>
</dbReference>
<dbReference type="Pfam" id="PF02602">
    <property type="entry name" value="HEM4"/>
    <property type="match status" value="1"/>
</dbReference>
<protein>
    <submittedName>
        <fullName evidence="2">Uroporphyrinogen-III synthase</fullName>
        <ecNumber evidence="2">4.2.1.75</ecNumber>
    </submittedName>
</protein>
<organism evidence="2 3">
    <name type="scientific">Jejudonia soesokkakensis</name>
    <dbReference type="NCBI Taxonomy" id="1323432"/>
    <lineage>
        <taxon>Bacteria</taxon>
        <taxon>Pseudomonadati</taxon>
        <taxon>Bacteroidota</taxon>
        <taxon>Flavobacteriia</taxon>
        <taxon>Flavobacteriales</taxon>
        <taxon>Flavobacteriaceae</taxon>
        <taxon>Jejudonia</taxon>
    </lineage>
</organism>
<dbReference type="InterPro" id="IPR039793">
    <property type="entry name" value="UROS/Hem4"/>
</dbReference>
<dbReference type="PANTHER" id="PTHR12390:SF0">
    <property type="entry name" value="UROPORPHYRINOGEN-III SYNTHASE"/>
    <property type="match status" value="1"/>
</dbReference>
<dbReference type="SUPFAM" id="SSF69618">
    <property type="entry name" value="HemD-like"/>
    <property type="match status" value="1"/>
</dbReference>
<dbReference type="CDD" id="cd06578">
    <property type="entry name" value="HemD"/>
    <property type="match status" value="1"/>
</dbReference>